<dbReference type="InterPro" id="IPR043738">
    <property type="entry name" value="DUF5683"/>
</dbReference>
<dbReference type="Pfam" id="PF18935">
    <property type="entry name" value="DUF5683"/>
    <property type="match status" value="1"/>
</dbReference>
<sequence>MRQNRPYQSPYAAMLWSLVLPGFGQLYNKDYVIGFVLLVLEFLVNLKSDLNITLLYSFMG</sequence>
<feature type="non-terminal residue" evidence="2">
    <location>
        <position position="60"/>
    </location>
</feature>
<name>A0ABU3XGQ5_9BACI</name>
<organism evidence="2 3">
    <name type="scientific">Alkalihalophilus lindianensis</name>
    <dbReference type="NCBI Taxonomy" id="1630542"/>
    <lineage>
        <taxon>Bacteria</taxon>
        <taxon>Bacillati</taxon>
        <taxon>Bacillota</taxon>
        <taxon>Bacilli</taxon>
        <taxon>Bacillales</taxon>
        <taxon>Bacillaceae</taxon>
        <taxon>Alkalihalophilus</taxon>
    </lineage>
</organism>
<feature type="domain" description="DUF5683" evidence="1">
    <location>
        <begin position="8"/>
        <end position="31"/>
    </location>
</feature>
<proteinExistence type="predicted"/>
<evidence type="ECO:0000259" key="1">
    <source>
        <dbReference type="Pfam" id="PF18935"/>
    </source>
</evidence>
<reference evidence="2 3" key="1">
    <citation type="submission" date="2023-10" db="EMBL/GenBank/DDBJ databases">
        <title>Screening of Alkalihalobacillus lindianensis BZ-TG-R113 and Its Alleviation of Salt Stress on Rapeseed Growth.</title>
        <authorList>
            <person name="Zhao B."/>
            <person name="Guo T."/>
        </authorList>
    </citation>
    <scope>NUCLEOTIDE SEQUENCE [LARGE SCALE GENOMIC DNA]</scope>
    <source>
        <strain evidence="2 3">BZ-TG-R113</strain>
    </source>
</reference>
<protein>
    <submittedName>
        <fullName evidence="2">DUF5683 domain-containing protein</fullName>
    </submittedName>
</protein>
<dbReference type="RefSeq" id="WP_317124094.1">
    <property type="nucleotide sequence ID" value="NZ_JAWJBA010000259.1"/>
</dbReference>
<comment type="caution">
    <text evidence="2">The sequence shown here is derived from an EMBL/GenBank/DDBJ whole genome shotgun (WGS) entry which is preliminary data.</text>
</comment>
<accession>A0ABU3XGQ5</accession>
<gene>
    <name evidence="2" type="ORF">RYX56_22180</name>
</gene>
<keyword evidence="3" id="KW-1185">Reference proteome</keyword>
<dbReference type="Proteomes" id="UP001287282">
    <property type="component" value="Unassembled WGS sequence"/>
</dbReference>
<evidence type="ECO:0000313" key="2">
    <source>
        <dbReference type="EMBL" id="MDV2687061.1"/>
    </source>
</evidence>
<dbReference type="EMBL" id="JAWJBA010000259">
    <property type="protein sequence ID" value="MDV2687061.1"/>
    <property type="molecule type" value="Genomic_DNA"/>
</dbReference>
<evidence type="ECO:0000313" key="3">
    <source>
        <dbReference type="Proteomes" id="UP001287282"/>
    </source>
</evidence>